<dbReference type="CDD" id="cd09917">
    <property type="entry name" value="F-box_SF"/>
    <property type="match status" value="1"/>
</dbReference>
<dbReference type="Gene3D" id="1.20.1280.50">
    <property type="match status" value="1"/>
</dbReference>
<proteinExistence type="predicted"/>
<reference evidence="2" key="2">
    <citation type="submission" date="2023-05" db="EMBL/GenBank/DDBJ databases">
        <authorList>
            <person name="Schelkunov M.I."/>
        </authorList>
    </citation>
    <scope>NUCLEOTIDE SEQUENCE</scope>
    <source>
        <strain evidence="2">Hsosn_3</strain>
        <tissue evidence="2">Leaf</tissue>
    </source>
</reference>
<keyword evidence="3" id="KW-1185">Reference proteome</keyword>
<evidence type="ECO:0000313" key="2">
    <source>
        <dbReference type="EMBL" id="KAK1380271.1"/>
    </source>
</evidence>
<dbReference type="SUPFAM" id="SSF81383">
    <property type="entry name" value="F-box domain"/>
    <property type="match status" value="1"/>
</dbReference>
<dbReference type="InterPro" id="IPR001810">
    <property type="entry name" value="F-box_dom"/>
</dbReference>
<gene>
    <name evidence="2" type="ORF">POM88_027015</name>
</gene>
<organism evidence="2 3">
    <name type="scientific">Heracleum sosnowskyi</name>
    <dbReference type="NCBI Taxonomy" id="360622"/>
    <lineage>
        <taxon>Eukaryota</taxon>
        <taxon>Viridiplantae</taxon>
        <taxon>Streptophyta</taxon>
        <taxon>Embryophyta</taxon>
        <taxon>Tracheophyta</taxon>
        <taxon>Spermatophyta</taxon>
        <taxon>Magnoliopsida</taxon>
        <taxon>eudicotyledons</taxon>
        <taxon>Gunneridae</taxon>
        <taxon>Pentapetalae</taxon>
        <taxon>asterids</taxon>
        <taxon>campanulids</taxon>
        <taxon>Apiales</taxon>
        <taxon>Apiaceae</taxon>
        <taxon>Apioideae</taxon>
        <taxon>apioid superclade</taxon>
        <taxon>Tordylieae</taxon>
        <taxon>Tordyliinae</taxon>
        <taxon>Heracleum</taxon>
    </lineage>
</organism>
<sequence length="196" mass="22885">MQATRKKKETILLTNQDREAIQDELANKATQNLPDELVIEIFTRLNNNDAPFDTLHDLKSLCQCSTVCKRFYSLVFLVRTFNIKHPNGKTLYEHCPKILKNFKHIRSLQVKHSKPYKKFSYYQNLQVRDILMLSDASMESDDDNLHAPTREHAFDLITLHHMLESSINDHNYLQMVVVTNFTNRPGNLHFGEGNVR</sequence>
<dbReference type="EMBL" id="JAUIZM010000006">
    <property type="protein sequence ID" value="KAK1380271.1"/>
    <property type="molecule type" value="Genomic_DNA"/>
</dbReference>
<protein>
    <recommendedName>
        <fullName evidence="1">F-box domain-containing protein</fullName>
    </recommendedName>
</protein>
<dbReference type="InterPro" id="IPR036047">
    <property type="entry name" value="F-box-like_dom_sf"/>
</dbReference>
<evidence type="ECO:0000259" key="1">
    <source>
        <dbReference type="Pfam" id="PF12937"/>
    </source>
</evidence>
<dbReference type="Pfam" id="PF12937">
    <property type="entry name" value="F-box-like"/>
    <property type="match status" value="1"/>
</dbReference>
<comment type="caution">
    <text evidence="2">The sequence shown here is derived from an EMBL/GenBank/DDBJ whole genome shotgun (WGS) entry which is preliminary data.</text>
</comment>
<reference evidence="2" key="1">
    <citation type="submission" date="2023-02" db="EMBL/GenBank/DDBJ databases">
        <title>Genome of toxic invasive species Heracleum sosnowskyi carries increased number of genes despite the absence of recent whole-genome duplications.</title>
        <authorList>
            <person name="Schelkunov M."/>
            <person name="Shtratnikova V."/>
            <person name="Makarenko M."/>
            <person name="Klepikova A."/>
            <person name="Omelchenko D."/>
            <person name="Novikova G."/>
            <person name="Obukhova E."/>
            <person name="Bogdanov V."/>
            <person name="Penin A."/>
            <person name="Logacheva M."/>
        </authorList>
    </citation>
    <scope>NUCLEOTIDE SEQUENCE</scope>
    <source>
        <strain evidence="2">Hsosn_3</strain>
        <tissue evidence="2">Leaf</tissue>
    </source>
</reference>
<evidence type="ECO:0000313" key="3">
    <source>
        <dbReference type="Proteomes" id="UP001237642"/>
    </source>
</evidence>
<name>A0AAD8I741_9APIA</name>
<feature type="domain" description="F-box" evidence="1">
    <location>
        <begin position="31"/>
        <end position="76"/>
    </location>
</feature>
<accession>A0AAD8I741</accession>
<dbReference type="Proteomes" id="UP001237642">
    <property type="component" value="Unassembled WGS sequence"/>
</dbReference>
<dbReference type="AlphaFoldDB" id="A0AAD8I741"/>